<dbReference type="EMBL" id="BAABFL010000064">
    <property type="protein sequence ID" value="GAA4648338.1"/>
    <property type="molecule type" value="Genomic_DNA"/>
</dbReference>
<evidence type="ECO:0000313" key="1">
    <source>
        <dbReference type="EMBL" id="GAA4648338.1"/>
    </source>
</evidence>
<dbReference type="RefSeq" id="WP_345193890.1">
    <property type="nucleotide sequence ID" value="NZ_BAABFL010000064.1"/>
</dbReference>
<protein>
    <submittedName>
        <fullName evidence="1">Uncharacterized protein</fullName>
    </submittedName>
</protein>
<keyword evidence="2" id="KW-1185">Reference proteome</keyword>
<dbReference type="Proteomes" id="UP001500604">
    <property type="component" value="Unassembled WGS sequence"/>
</dbReference>
<proteinExistence type="predicted"/>
<name>A0ABP8UYR9_9GAMM</name>
<reference evidence="2" key="1">
    <citation type="journal article" date="2019" name="Int. J. Syst. Evol. Microbiol.">
        <title>The Global Catalogue of Microorganisms (GCM) 10K type strain sequencing project: providing services to taxonomists for standard genome sequencing and annotation.</title>
        <authorList>
            <consortium name="The Broad Institute Genomics Platform"/>
            <consortium name="The Broad Institute Genome Sequencing Center for Infectious Disease"/>
            <person name="Wu L."/>
            <person name="Ma J."/>
        </authorList>
    </citation>
    <scope>NUCLEOTIDE SEQUENCE [LARGE SCALE GENOMIC DNA]</scope>
    <source>
        <strain evidence="2">JCM 17805</strain>
    </source>
</reference>
<comment type="caution">
    <text evidence="1">The sequence shown here is derived from an EMBL/GenBank/DDBJ whole genome shotgun (WGS) entry which is preliminary data.</text>
</comment>
<sequence>MLLVEDIVPANLKPTGFRRSDRAPALRRYRGIPAAAAAGGLETGKKHLSICWF</sequence>
<organism evidence="1 2">
    <name type="scientific">Kistimonas scapharcae</name>
    <dbReference type="NCBI Taxonomy" id="1036133"/>
    <lineage>
        <taxon>Bacteria</taxon>
        <taxon>Pseudomonadati</taxon>
        <taxon>Pseudomonadota</taxon>
        <taxon>Gammaproteobacteria</taxon>
        <taxon>Oceanospirillales</taxon>
        <taxon>Endozoicomonadaceae</taxon>
        <taxon>Kistimonas</taxon>
    </lineage>
</organism>
<evidence type="ECO:0000313" key="2">
    <source>
        <dbReference type="Proteomes" id="UP001500604"/>
    </source>
</evidence>
<accession>A0ABP8UYR9</accession>
<gene>
    <name evidence="1" type="ORF">GCM10023116_06050</name>
</gene>